<evidence type="ECO:0000313" key="7">
    <source>
        <dbReference type="EMBL" id="SNT28578.1"/>
    </source>
</evidence>
<keyword evidence="8" id="KW-1185">Reference proteome</keyword>
<dbReference type="Pfam" id="PF13624">
    <property type="entry name" value="SurA_N_3"/>
    <property type="match status" value="1"/>
</dbReference>
<dbReference type="Pfam" id="PF00639">
    <property type="entry name" value="Rotamase"/>
    <property type="match status" value="1"/>
</dbReference>
<dbReference type="RefSeq" id="WP_042129872.1">
    <property type="nucleotide sequence ID" value="NZ_FZOL01000035.1"/>
</dbReference>
<dbReference type="SUPFAM" id="SSF109998">
    <property type="entry name" value="Triger factor/SurA peptide-binding domain-like"/>
    <property type="match status" value="1"/>
</dbReference>
<comment type="similarity">
    <text evidence="2">Belongs to the PpiC/parvulin rotamase family.</text>
</comment>
<gene>
    <name evidence="7" type="ORF">SAMN05444352_13514</name>
</gene>
<reference evidence="8" key="1">
    <citation type="submission" date="2017-06" db="EMBL/GenBank/DDBJ databases">
        <authorList>
            <person name="Varghese N."/>
            <person name="Submissions S."/>
        </authorList>
    </citation>
    <scope>NUCLEOTIDE SEQUENCE [LARGE SCALE GENOMIC DNA]</scope>
    <source>
        <strain evidence="8">DSM 22348</strain>
    </source>
</reference>
<dbReference type="PANTHER" id="PTHR47245:SF2">
    <property type="entry name" value="PEPTIDYL-PROLYL CIS-TRANS ISOMERASE HP_0175-RELATED"/>
    <property type="match status" value="1"/>
</dbReference>
<dbReference type="PANTHER" id="PTHR47245">
    <property type="entry name" value="PEPTIDYLPROLYL ISOMERASE"/>
    <property type="match status" value="1"/>
</dbReference>
<keyword evidence="5 7" id="KW-0413">Isomerase</keyword>
<protein>
    <recommendedName>
        <fullName evidence="3">peptidylprolyl isomerase</fullName>
        <ecNumber evidence="3">5.2.1.8</ecNumber>
    </recommendedName>
</protein>
<proteinExistence type="inferred from homology"/>
<dbReference type="PROSITE" id="PS01096">
    <property type="entry name" value="PPIC_PPIASE_1"/>
    <property type="match status" value="1"/>
</dbReference>
<dbReference type="InterPro" id="IPR027304">
    <property type="entry name" value="Trigger_fact/SurA_dom_sf"/>
</dbReference>
<dbReference type="InterPro" id="IPR000297">
    <property type="entry name" value="PPIase_PpiC"/>
</dbReference>
<dbReference type="InterPro" id="IPR050245">
    <property type="entry name" value="PrsA_foldase"/>
</dbReference>
<dbReference type="SUPFAM" id="SSF54534">
    <property type="entry name" value="FKBP-like"/>
    <property type="match status" value="1"/>
</dbReference>
<evidence type="ECO:0000313" key="8">
    <source>
        <dbReference type="Proteomes" id="UP000198407"/>
    </source>
</evidence>
<evidence type="ECO:0000256" key="2">
    <source>
        <dbReference type="ARBA" id="ARBA00007656"/>
    </source>
</evidence>
<dbReference type="PROSITE" id="PS50198">
    <property type="entry name" value="PPIC_PPIASE_2"/>
    <property type="match status" value="1"/>
</dbReference>
<comment type="catalytic activity">
    <reaction evidence="1">
        <text>[protein]-peptidylproline (omega=180) = [protein]-peptidylproline (omega=0)</text>
        <dbReference type="Rhea" id="RHEA:16237"/>
        <dbReference type="Rhea" id="RHEA-COMP:10747"/>
        <dbReference type="Rhea" id="RHEA-COMP:10748"/>
        <dbReference type="ChEBI" id="CHEBI:83833"/>
        <dbReference type="ChEBI" id="CHEBI:83834"/>
        <dbReference type="EC" id="5.2.1.8"/>
    </reaction>
</comment>
<evidence type="ECO:0000259" key="6">
    <source>
        <dbReference type="PROSITE" id="PS50198"/>
    </source>
</evidence>
<sequence>MKLNDCLILLVLWTPWALSANEPVVARVNGEEISAFRLERYFAEYLEDQGRALGSIRSPKAYQQLRRQALDALIDKELLWQEALRRGVRISDEVVATQIEQTRQAMGGAEVFARRLADAGFDEAGYADYTRRELAARQMFDELTTVAAPDDGQVRAFYAQHRAEMSRPEQVQARHILIKVARDADPAAVEAARLRLEEVRREIDAGEDFASVARRRSEDASAGVGGDLGYFPRGRMFPEFEAAAFAMASGEISQAVRTDVGWHLILLQNHLGAADVSEQQGLEMVRTYLAREQRAKARQHALAQLRSSNRIERIDDDRSRFPH</sequence>
<evidence type="ECO:0000256" key="3">
    <source>
        <dbReference type="ARBA" id="ARBA00013194"/>
    </source>
</evidence>
<dbReference type="InterPro" id="IPR023058">
    <property type="entry name" value="PPIase_PpiC_CS"/>
</dbReference>
<evidence type="ECO:0000256" key="4">
    <source>
        <dbReference type="ARBA" id="ARBA00023110"/>
    </source>
</evidence>
<evidence type="ECO:0000256" key="5">
    <source>
        <dbReference type="PROSITE-ProRule" id="PRU00278"/>
    </source>
</evidence>
<dbReference type="Gene3D" id="1.10.4030.10">
    <property type="entry name" value="Porin chaperone SurA, peptide-binding domain"/>
    <property type="match status" value="1"/>
</dbReference>
<accession>A0A239LF83</accession>
<dbReference type="EMBL" id="FZOL01000035">
    <property type="protein sequence ID" value="SNT28578.1"/>
    <property type="molecule type" value="Genomic_DNA"/>
</dbReference>
<dbReference type="STRING" id="1215104.GCA_000730585_00423"/>
<dbReference type="InterPro" id="IPR046357">
    <property type="entry name" value="PPIase_dom_sf"/>
</dbReference>
<dbReference type="Gene3D" id="3.10.50.40">
    <property type="match status" value="1"/>
</dbReference>
<evidence type="ECO:0000256" key="1">
    <source>
        <dbReference type="ARBA" id="ARBA00000971"/>
    </source>
</evidence>
<keyword evidence="4 5" id="KW-0697">Rotamase</keyword>
<organism evidence="7 8">
    <name type="scientific">Pseudomonas japonica</name>
    <dbReference type="NCBI Taxonomy" id="256466"/>
    <lineage>
        <taxon>Bacteria</taxon>
        <taxon>Pseudomonadati</taxon>
        <taxon>Pseudomonadota</taxon>
        <taxon>Gammaproteobacteria</taxon>
        <taxon>Pseudomonadales</taxon>
        <taxon>Pseudomonadaceae</taxon>
        <taxon>Pseudomonas</taxon>
    </lineage>
</organism>
<name>A0A239LF83_9PSED</name>
<feature type="domain" description="PpiC" evidence="6">
    <location>
        <begin position="168"/>
        <end position="269"/>
    </location>
</feature>
<dbReference type="OrthoDB" id="7026509at2"/>
<dbReference type="GO" id="GO:0003755">
    <property type="term" value="F:peptidyl-prolyl cis-trans isomerase activity"/>
    <property type="evidence" value="ECO:0007669"/>
    <property type="project" value="UniProtKB-KW"/>
</dbReference>
<dbReference type="Proteomes" id="UP000198407">
    <property type="component" value="Unassembled WGS sequence"/>
</dbReference>
<dbReference type="AlphaFoldDB" id="A0A239LF83"/>
<dbReference type="EC" id="5.2.1.8" evidence="3"/>